<protein>
    <submittedName>
        <fullName evidence="13">Methyl-accepting chemotaxis protein</fullName>
    </submittedName>
</protein>
<dbReference type="CDD" id="cd12914">
    <property type="entry name" value="PDC1_DGC_like"/>
    <property type="match status" value="1"/>
</dbReference>
<evidence type="ECO:0000313" key="13">
    <source>
        <dbReference type="EMBL" id="UVI31095.1"/>
    </source>
</evidence>
<evidence type="ECO:0000256" key="8">
    <source>
        <dbReference type="ARBA" id="ARBA00029447"/>
    </source>
</evidence>
<keyword evidence="4 10" id="KW-0812">Transmembrane</keyword>
<proteinExistence type="inferred from homology"/>
<sequence length="687" mass="75219">MKKQTKWQQLWANLSLRIKLPVYICILVVVTLLGSGFTMYSLGSSILLQKSKDEMRANSDRIGEGLWTAIQLQEQSTYLMSVHDTFKNLLQLREKGTLSDNEFFSAKNPSFAKVNEIMTKSYTGTQGYDSFILLDSKGTILAESNNSKSIGQSRADREYFVKAMQGEPFISDAIVSKSTNSLIIAIAVPIKDDNGQVLGVFCSSVSTSFFVDKLQNIRINEEGSVTILSRSGLVFYDSKSSDTLGQKLQSAGIDAFIEERASGKVLQGEFETADNYIRYTKIPKADWIVVVSDSYGDIKKPLKKMLFQVIIVLLIAAIIAIAAGILISRMITKPIAQLAKLFKTLASGDLTVSATGRYDGEFKQLAESFNTMAGQNKELISHMNRSIDVLKASTVQLEASSKQTAVSISETSTTAGEIAKAMESQANDTEQIVDKFYGFGEKVASINGKAQSVKASTDEIVDVFHVGNEVVDRLMEINNRNEEEVRKISSITLKLEESSTSIGEITGAIADIANQTNLLALNASIEAARAGEHGRGFAVVASEIRKLAEQSAKQSSEIHAIIQQNLGFVAQNNDSVREIRVISSQQDDYVGQTQESFRTILENVSDIAEQIKSMAAEIDHIEHDKDEMLVSAQGLSASGEQVSASVEEVTATIQEQSAMVQQLADMVRTIDDLTKELVESAARFKVE</sequence>
<dbReference type="SMART" id="SM00283">
    <property type="entry name" value="MA"/>
    <property type="match status" value="1"/>
</dbReference>
<organism evidence="13 14">
    <name type="scientific">Paenibacillus spongiae</name>
    <dbReference type="NCBI Taxonomy" id="2909671"/>
    <lineage>
        <taxon>Bacteria</taxon>
        <taxon>Bacillati</taxon>
        <taxon>Bacillota</taxon>
        <taxon>Bacilli</taxon>
        <taxon>Bacillales</taxon>
        <taxon>Paenibacillaceae</taxon>
        <taxon>Paenibacillus</taxon>
    </lineage>
</organism>
<dbReference type="RefSeq" id="WP_258387158.1">
    <property type="nucleotide sequence ID" value="NZ_CP091430.1"/>
</dbReference>
<feature type="domain" description="HAMP" evidence="12">
    <location>
        <begin position="329"/>
        <end position="381"/>
    </location>
</feature>
<dbReference type="EMBL" id="CP091430">
    <property type="protein sequence ID" value="UVI31095.1"/>
    <property type="molecule type" value="Genomic_DNA"/>
</dbReference>
<keyword evidence="3" id="KW-0145">Chemotaxis</keyword>
<keyword evidence="7 9" id="KW-0807">Transducer</keyword>
<keyword evidence="6 10" id="KW-0472">Membrane</keyword>
<keyword evidence="2" id="KW-1003">Cell membrane</keyword>
<dbReference type="PANTHER" id="PTHR32089">
    <property type="entry name" value="METHYL-ACCEPTING CHEMOTAXIS PROTEIN MCPB"/>
    <property type="match status" value="1"/>
</dbReference>
<gene>
    <name evidence="13" type="ORF">L1F29_04355</name>
</gene>
<dbReference type="Gene3D" id="3.30.450.20">
    <property type="entry name" value="PAS domain"/>
    <property type="match status" value="1"/>
</dbReference>
<dbReference type="Proteomes" id="UP001057877">
    <property type="component" value="Chromosome"/>
</dbReference>
<feature type="transmembrane region" description="Helical" evidence="10">
    <location>
        <begin position="305"/>
        <end position="327"/>
    </location>
</feature>
<dbReference type="Pfam" id="PF00672">
    <property type="entry name" value="HAMP"/>
    <property type="match status" value="1"/>
</dbReference>
<comment type="similarity">
    <text evidence="8">Belongs to the methyl-accepting chemotaxis (MCP) protein family.</text>
</comment>
<evidence type="ECO:0000259" key="12">
    <source>
        <dbReference type="PROSITE" id="PS50885"/>
    </source>
</evidence>
<dbReference type="InterPro" id="IPR004089">
    <property type="entry name" value="MCPsignal_dom"/>
</dbReference>
<dbReference type="Gene3D" id="6.10.340.10">
    <property type="match status" value="1"/>
</dbReference>
<dbReference type="PROSITE" id="PS50885">
    <property type="entry name" value="HAMP"/>
    <property type="match status" value="1"/>
</dbReference>
<dbReference type="SUPFAM" id="SSF103190">
    <property type="entry name" value="Sensory domain-like"/>
    <property type="match status" value="1"/>
</dbReference>
<evidence type="ECO:0000256" key="3">
    <source>
        <dbReference type="ARBA" id="ARBA00022500"/>
    </source>
</evidence>
<dbReference type="SUPFAM" id="SSF58104">
    <property type="entry name" value="Methyl-accepting chemotaxis protein (MCP) signaling domain"/>
    <property type="match status" value="1"/>
</dbReference>
<evidence type="ECO:0000256" key="4">
    <source>
        <dbReference type="ARBA" id="ARBA00022692"/>
    </source>
</evidence>
<evidence type="ECO:0000256" key="7">
    <source>
        <dbReference type="ARBA" id="ARBA00023224"/>
    </source>
</evidence>
<keyword evidence="14" id="KW-1185">Reference proteome</keyword>
<dbReference type="InterPro" id="IPR029151">
    <property type="entry name" value="Sensor-like_sf"/>
</dbReference>
<dbReference type="Gene3D" id="1.10.287.950">
    <property type="entry name" value="Methyl-accepting chemotaxis protein"/>
    <property type="match status" value="1"/>
</dbReference>
<evidence type="ECO:0000259" key="11">
    <source>
        <dbReference type="PROSITE" id="PS50111"/>
    </source>
</evidence>
<feature type="domain" description="Methyl-accepting transducer" evidence="11">
    <location>
        <begin position="400"/>
        <end position="650"/>
    </location>
</feature>
<dbReference type="InterPro" id="IPR033479">
    <property type="entry name" value="dCache_1"/>
</dbReference>
<dbReference type="PANTHER" id="PTHR32089:SF112">
    <property type="entry name" value="LYSOZYME-LIKE PROTEIN-RELATED"/>
    <property type="match status" value="1"/>
</dbReference>
<evidence type="ECO:0000256" key="9">
    <source>
        <dbReference type="PROSITE-ProRule" id="PRU00284"/>
    </source>
</evidence>
<dbReference type="Pfam" id="PF00015">
    <property type="entry name" value="MCPsignal"/>
    <property type="match status" value="1"/>
</dbReference>
<evidence type="ECO:0000313" key="14">
    <source>
        <dbReference type="Proteomes" id="UP001057877"/>
    </source>
</evidence>
<evidence type="ECO:0000256" key="10">
    <source>
        <dbReference type="SAM" id="Phobius"/>
    </source>
</evidence>
<keyword evidence="5 10" id="KW-1133">Transmembrane helix</keyword>
<dbReference type="SMART" id="SM00304">
    <property type="entry name" value="HAMP"/>
    <property type="match status" value="1"/>
</dbReference>
<dbReference type="PROSITE" id="PS50111">
    <property type="entry name" value="CHEMOTAXIS_TRANSDUC_2"/>
    <property type="match status" value="1"/>
</dbReference>
<evidence type="ECO:0000256" key="2">
    <source>
        <dbReference type="ARBA" id="ARBA00022475"/>
    </source>
</evidence>
<accession>A0ABY5SF16</accession>
<feature type="transmembrane region" description="Helical" evidence="10">
    <location>
        <begin position="20"/>
        <end position="42"/>
    </location>
</feature>
<evidence type="ECO:0000256" key="1">
    <source>
        <dbReference type="ARBA" id="ARBA00004651"/>
    </source>
</evidence>
<dbReference type="Pfam" id="PF02743">
    <property type="entry name" value="dCache_1"/>
    <property type="match status" value="1"/>
</dbReference>
<evidence type="ECO:0000256" key="6">
    <source>
        <dbReference type="ARBA" id="ARBA00023136"/>
    </source>
</evidence>
<dbReference type="CDD" id="cd18774">
    <property type="entry name" value="PDC2_HK_sensor"/>
    <property type="match status" value="1"/>
</dbReference>
<reference evidence="13" key="1">
    <citation type="submission" date="2022-01" db="EMBL/GenBank/DDBJ databases">
        <title>Paenibacillus spongiae sp. nov., isolated from marine sponge.</title>
        <authorList>
            <person name="Li Z."/>
            <person name="Zhang M."/>
        </authorList>
    </citation>
    <scope>NUCLEOTIDE SEQUENCE</scope>
    <source>
        <strain evidence="13">PHS-Z3</strain>
    </source>
</reference>
<dbReference type="CDD" id="cd06225">
    <property type="entry name" value="HAMP"/>
    <property type="match status" value="1"/>
</dbReference>
<evidence type="ECO:0000256" key="5">
    <source>
        <dbReference type="ARBA" id="ARBA00022989"/>
    </source>
</evidence>
<comment type="subcellular location">
    <subcellularLocation>
        <location evidence="1">Cell membrane</location>
        <topology evidence="1">Multi-pass membrane protein</topology>
    </subcellularLocation>
</comment>
<dbReference type="InterPro" id="IPR003660">
    <property type="entry name" value="HAMP_dom"/>
</dbReference>
<name>A0ABY5SF16_9BACL</name>